<dbReference type="InterPro" id="IPR004474">
    <property type="entry name" value="LytR_CpsA_psr"/>
</dbReference>
<dbReference type="HOGENOM" id="CLU_016455_5_2_9"/>
<dbReference type="AlphaFoldDB" id="G9X0C8"/>
<feature type="domain" description="LytR/CpsA/Psr regulator C-terminal" evidence="3">
    <location>
        <begin position="341"/>
        <end position="426"/>
    </location>
</feature>
<comment type="caution">
    <text evidence="4">The sequence shown here is derived from an EMBL/GenBank/DDBJ whole genome shotgun (WGS) entry which is preliminary data.</text>
</comment>
<accession>G9X0C8</accession>
<dbReference type="Pfam" id="PF13399">
    <property type="entry name" value="LytR_C"/>
    <property type="match status" value="1"/>
</dbReference>
<evidence type="ECO:0000259" key="3">
    <source>
        <dbReference type="Pfam" id="PF13399"/>
    </source>
</evidence>
<reference evidence="4 5" key="1">
    <citation type="submission" date="2011-08" db="EMBL/GenBank/DDBJ databases">
        <title>The Genome Sequence of Eubacteriaceae bacterium ACC19a.</title>
        <authorList>
            <consortium name="The Broad Institute Genome Sequencing Platform"/>
            <person name="Earl A."/>
            <person name="Ward D."/>
            <person name="Feldgarden M."/>
            <person name="Gevers D."/>
            <person name="Sizova M."/>
            <person name="Hazen A."/>
            <person name="Epstein S."/>
            <person name="Young S.K."/>
            <person name="Zeng Q."/>
            <person name="Gargeya S."/>
            <person name="Fitzgerald M."/>
            <person name="Haas B."/>
            <person name="Abouelleil A."/>
            <person name="Alvarado L."/>
            <person name="Arachchi H.M."/>
            <person name="Berlin A."/>
            <person name="Brown A."/>
            <person name="Chapman S.B."/>
            <person name="Chen Z."/>
            <person name="Dunbar C."/>
            <person name="Freedman E."/>
            <person name="Gearin G."/>
            <person name="Gellesch M."/>
            <person name="Goldberg J."/>
            <person name="Griggs A."/>
            <person name="Gujja S."/>
            <person name="Heiman D."/>
            <person name="Howarth C."/>
            <person name="Larson L."/>
            <person name="Lui A."/>
            <person name="MacDonald P.J.P."/>
            <person name="Montmayeur A."/>
            <person name="Murphy C."/>
            <person name="Neiman D."/>
            <person name="Pearson M."/>
            <person name="Priest M."/>
            <person name="Roberts A."/>
            <person name="Saif S."/>
            <person name="Shea T."/>
            <person name="Shenoy N."/>
            <person name="Sisk P."/>
            <person name="Stolte C."/>
            <person name="Sykes S."/>
            <person name="Wortman J."/>
            <person name="Nusbaum C."/>
            <person name="Birren B."/>
        </authorList>
    </citation>
    <scope>NUCLEOTIDE SEQUENCE [LARGE SCALE GENOMIC DNA]</scope>
    <source>
        <strain evidence="4 5">ACC19a</strain>
    </source>
</reference>
<feature type="domain" description="Cell envelope-related transcriptional attenuator" evidence="2">
    <location>
        <begin position="75"/>
        <end position="227"/>
    </location>
</feature>
<proteinExistence type="inferred from homology"/>
<protein>
    <recommendedName>
        <fullName evidence="6">Cell envelope-related transcriptional attenuator domain-containing protein</fullName>
    </recommendedName>
</protein>
<dbReference type="Gene3D" id="3.40.630.190">
    <property type="entry name" value="LCP protein"/>
    <property type="match status" value="1"/>
</dbReference>
<sequence length="428" mass="48349">MKKMLKLFLFIAVFIFVLVLAVNIYINNIKKNNPDNEITLADLQELSKSVNDDRVNILLLGVDSLDGSQNHANMRTDTMMLLSVDPKTKTAFILSIPRDTRAEIEEYKYKFNKINSAHSIGGINATLKAVKKLLNVDIHHFVKLDYQALFKTINDIGGVEVDVPMDMNYDDPYAVPPLHIELKKGLQLLDGEKSMQFLRFRYGYANQDLGRIESQQKFMTSLIKKVLSVESAVHIPQYIDTFYKYVQTDMSITDMLKIASKCIDIKPYNIKKEVLPGEAKTMYGTSYYIANPEKSKELLDTLLSGNYYISQEMQNENLTASNGGNSTDTSNVTNTQKIPYVVVLNGNGRQGSAQRAKDLLFVNNIEVQDSANADNFDYEETVVYYTDDEILAQNIATILGVNKITQENKAYYGKPTDIVVVLGKDFVK</sequence>
<dbReference type="InterPro" id="IPR027381">
    <property type="entry name" value="LytR/CpsA/Psr_C"/>
</dbReference>
<organism evidence="4 5">
    <name type="scientific">Peptoanaerobacter stomatis</name>
    <dbReference type="NCBI Taxonomy" id="796937"/>
    <lineage>
        <taxon>Bacteria</taxon>
        <taxon>Bacillati</taxon>
        <taxon>Bacillota</taxon>
        <taxon>Clostridia</taxon>
        <taxon>Peptostreptococcales</taxon>
        <taxon>Filifactoraceae</taxon>
        <taxon>Peptoanaerobacter</taxon>
    </lineage>
</organism>
<dbReference type="Pfam" id="PF03816">
    <property type="entry name" value="LytR_cpsA_psr"/>
    <property type="match status" value="1"/>
</dbReference>
<evidence type="ECO:0000313" key="5">
    <source>
        <dbReference type="Proteomes" id="UP000006437"/>
    </source>
</evidence>
<dbReference type="Gene3D" id="3.30.70.2390">
    <property type="match status" value="1"/>
</dbReference>
<name>G9X0C8_9FIRM</name>
<comment type="similarity">
    <text evidence="1">Belongs to the LytR/CpsA/Psr (LCP) family.</text>
</comment>
<gene>
    <name evidence="4" type="ORF">HMPREF9629_01864</name>
</gene>
<dbReference type="PANTHER" id="PTHR33392">
    <property type="entry name" value="POLYISOPRENYL-TEICHOIC ACID--PEPTIDOGLYCAN TEICHOIC ACID TRANSFERASE TAGU"/>
    <property type="match status" value="1"/>
</dbReference>
<dbReference type="Proteomes" id="UP000006437">
    <property type="component" value="Unassembled WGS sequence"/>
</dbReference>
<evidence type="ECO:0000259" key="2">
    <source>
        <dbReference type="Pfam" id="PF03816"/>
    </source>
</evidence>
<dbReference type="RefSeq" id="WP_009526093.1">
    <property type="nucleotide sequence ID" value="NZ_JH414561.1"/>
</dbReference>
<dbReference type="EMBL" id="AFZE01000013">
    <property type="protein sequence ID" value="EHL15475.1"/>
    <property type="molecule type" value="Genomic_DNA"/>
</dbReference>
<dbReference type="NCBIfam" id="TIGR00350">
    <property type="entry name" value="lytR_cpsA_psr"/>
    <property type="match status" value="1"/>
</dbReference>
<dbReference type="BioCyc" id="EBAC796937-HMP:GMGH-1872-MONOMER"/>
<dbReference type="PANTHER" id="PTHR33392:SF6">
    <property type="entry name" value="POLYISOPRENYL-TEICHOIC ACID--PEPTIDOGLYCAN TEICHOIC ACID TRANSFERASE TAGU"/>
    <property type="match status" value="1"/>
</dbReference>
<dbReference type="InterPro" id="IPR050922">
    <property type="entry name" value="LytR/CpsA/Psr_CW_biosynth"/>
</dbReference>
<evidence type="ECO:0000256" key="1">
    <source>
        <dbReference type="ARBA" id="ARBA00006068"/>
    </source>
</evidence>
<evidence type="ECO:0000313" key="4">
    <source>
        <dbReference type="EMBL" id="EHL15475.1"/>
    </source>
</evidence>
<evidence type="ECO:0008006" key="6">
    <source>
        <dbReference type="Google" id="ProtNLM"/>
    </source>
</evidence>